<comment type="caution">
    <text evidence="2">The sequence shown here is derived from an EMBL/GenBank/DDBJ whole genome shotgun (WGS) entry which is preliminary data.</text>
</comment>
<dbReference type="OrthoDB" id="498125at2759"/>
<evidence type="ECO:0000313" key="2">
    <source>
        <dbReference type="EMBL" id="KAG5617985.1"/>
    </source>
</evidence>
<accession>A0A9J6A0B8</accession>
<feature type="region of interest" description="Disordered" evidence="1">
    <location>
        <begin position="1"/>
        <end position="47"/>
    </location>
</feature>
<gene>
    <name evidence="2" type="ORF">H5410_017809</name>
</gene>
<dbReference type="Gene3D" id="3.60.10.10">
    <property type="entry name" value="Endonuclease/exonuclease/phosphatase"/>
    <property type="match status" value="1"/>
</dbReference>
<evidence type="ECO:0000256" key="1">
    <source>
        <dbReference type="SAM" id="MobiDB-lite"/>
    </source>
</evidence>
<dbReference type="EMBL" id="JACXVP010000003">
    <property type="protein sequence ID" value="KAG5617985.1"/>
    <property type="molecule type" value="Genomic_DNA"/>
</dbReference>
<dbReference type="AlphaFoldDB" id="A0A9J6A0B8"/>
<proteinExistence type="predicted"/>
<keyword evidence="3" id="KW-1185">Reference proteome</keyword>
<reference evidence="2 3" key="1">
    <citation type="submission" date="2020-09" db="EMBL/GenBank/DDBJ databases">
        <title>De no assembly of potato wild relative species, Solanum commersonii.</title>
        <authorList>
            <person name="Cho K."/>
        </authorList>
    </citation>
    <scope>NUCLEOTIDE SEQUENCE [LARGE SCALE GENOMIC DNA]</scope>
    <source>
        <strain evidence="2">LZ3.2</strain>
        <tissue evidence="2">Leaf</tissue>
    </source>
</reference>
<protein>
    <recommendedName>
        <fullName evidence="4">Endonuclease/exonuclease/phosphatase domain-containing protein</fullName>
    </recommendedName>
</protein>
<sequence>MKRFFQPIEKDGSFKKPTISSVSSSEKDGEQTTETISESAGDNKKEPTKFLTWNANSFLLRIKNNWTEFTKLIENLDPDVIAIQFLLNPYVTLANFCNAVNVELNPRKRYAGPSLLGMIL</sequence>
<organism evidence="2 3">
    <name type="scientific">Solanum commersonii</name>
    <name type="common">Commerson's wild potato</name>
    <name type="synonym">Commerson's nightshade</name>
    <dbReference type="NCBI Taxonomy" id="4109"/>
    <lineage>
        <taxon>Eukaryota</taxon>
        <taxon>Viridiplantae</taxon>
        <taxon>Streptophyta</taxon>
        <taxon>Embryophyta</taxon>
        <taxon>Tracheophyta</taxon>
        <taxon>Spermatophyta</taxon>
        <taxon>Magnoliopsida</taxon>
        <taxon>eudicotyledons</taxon>
        <taxon>Gunneridae</taxon>
        <taxon>Pentapetalae</taxon>
        <taxon>asterids</taxon>
        <taxon>lamiids</taxon>
        <taxon>Solanales</taxon>
        <taxon>Solanaceae</taxon>
        <taxon>Solanoideae</taxon>
        <taxon>Solaneae</taxon>
        <taxon>Solanum</taxon>
    </lineage>
</organism>
<dbReference type="Proteomes" id="UP000824120">
    <property type="component" value="Chromosome 3"/>
</dbReference>
<name>A0A9J6A0B8_SOLCO</name>
<dbReference type="SUPFAM" id="SSF56219">
    <property type="entry name" value="DNase I-like"/>
    <property type="match status" value="1"/>
</dbReference>
<dbReference type="InterPro" id="IPR036691">
    <property type="entry name" value="Endo/exonu/phosph_ase_sf"/>
</dbReference>
<evidence type="ECO:0008006" key="4">
    <source>
        <dbReference type="Google" id="ProtNLM"/>
    </source>
</evidence>
<evidence type="ECO:0000313" key="3">
    <source>
        <dbReference type="Proteomes" id="UP000824120"/>
    </source>
</evidence>